<comment type="catalytic activity">
    <reaction evidence="1">
        <text>5-amino-6-(5-phospho-D-ribosylamino)uracil + H2O = 5,6-diaminouracil + D-ribose 5-phosphate</text>
        <dbReference type="Rhea" id="RHEA:55020"/>
        <dbReference type="ChEBI" id="CHEBI:15377"/>
        <dbReference type="ChEBI" id="CHEBI:46252"/>
        <dbReference type="ChEBI" id="CHEBI:58453"/>
        <dbReference type="ChEBI" id="CHEBI:78346"/>
    </reaction>
</comment>
<keyword evidence="5" id="KW-1185">Reference proteome</keyword>
<gene>
    <name evidence="4" type="ORF">ACFOKA_06805</name>
</gene>
<organism evidence="4 5">
    <name type="scientific">Kordiimonas pumila</name>
    <dbReference type="NCBI Taxonomy" id="2161677"/>
    <lineage>
        <taxon>Bacteria</taxon>
        <taxon>Pseudomonadati</taxon>
        <taxon>Pseudomonadota</taxon>
        <taxon>Alphaproteobacteria</taxon>
        <taxon>Kordiimonadales</taxon>
        <taxon>Kordiimonadaceae</taxon>
        <taxon>Kordiimonas</taxon>
    </lineage>
</organism>
<dbReference type="InterPro" id="IPR012816">
    <property type="entry name" value="NADAR"/>
</dbReference>
<dbReference type="InterPro" id="IPR037238">
    <property type="entry name" value="YbiA-like_sf"/>
</dbReference>
<protein>
    <submittedName>
        <fullName evidence="4">NADAR family protein</fullName>
    </submittedName>
</protein>
<feature type="domain" description="NADAR" evidence="3">
    <location>
        <begin position="8"/>
        <end position="142"/>
    </location>
</feature>
<dbReference type="NCBIfam" id="TIGR02464">
    <property type="entry name" value="ribofla_fusion"/>
    <property type="match status" value="1"/>
</dbReference>
<comment type="catalytic activity">
    <reaction evidence="2">
        <text>2,5-diamino-6-hydroxy-4-(5-phosphoribosylamino)-pyrimidine + H2O = 2,5,6-triamino-4-hydroxypyrimidine + D-ribose 5-phosphate</text>
        <dbReference type="Rhea" id="RHEA:23436"/>
        <dbReference type="ChEBI" id="CHEBI:15377"/>
        <dbReference type="ChEBI" id="CHEBI:58614"/>
        <dbReference type="ChEBI" id="CHEBI:78346"/>
        <dbReference type="ChEBI" id="CHEBI:137796"/>
    </reaction>
</comment>
<evidence type="ECO:0000256" key="1">
    <source>
        <dbReference type="ARBA" id="ARBA00000022"/>
    </source>
</evidence>
<accession>A0ABV7D3U0</accession>
<dbReference type="SUPFAM" id="SSF143990">
    <property type="entry name" value="YbiA-like"/>
    <property type="match status" value="1"/>
</dbReference>
<reference evidence="5" key="1">
    <citation type="journal article" date="2019" name="Int. J. Syst. Evol. Microbiol.">
        <title>The Global Catalogue of Microorganisms (GCM) 10K type strain sequencing project: providing services to taxonomists for standard genome sequencing and annotation.</title>
        <authorList>
            <consortium name="The Broad Institute Genomics Platform"/>
            <consortium name="The Broad Institute Genome Sequencing Center for Infectious Disease"/>
            <person name="Wu L."/>
            <person name="Ma J."/>
        </authorList>
    </citation>
    <scope>NUCLEOTIDE SEQUENCE [LARGE SCALE GENOMIC DNA]</scope>
    <source>
        <strain evidence="5">KCTC 62164</strain>
    </source>
</reference>
<evidence type="ECO:0000313" key="5">
    <source>
        <dbReference type="Proteomes" id="UP001595444"/>
    </source>
</evidence>
<comment type="caution">
    <text evidence="4">The sequence shown here is derived from an EMBL/GenBank/DDBJ whole genome shotgun (WGS) entry which is preliminary data.</text>
</comment>
<dbReference type="Pfam" id="PF08719">
    <property type="entry name" value="NADAR"/>
    <property type="match status" value="1"/>
</dbReference>
<evidence type="ECO:0000313" key="4">
    <source>
        <dbReference type="EMBL" id="MFC3051605.1"/>
    </source>
</evidence>
<dbReference type="Gene3D" id="1.10.357.40">
    <property type="entry name" value="YbiA-like"/>
    <property type="match status" value="1"/>
</dbReference>
<sequence>MAIFFNTRGEHHSEFKNSSAHGIKLDGVYWRSVAHYVEAQRFSCPEVQEKVRKSPYAFAARSIARAVPDALRDDWFDVRDRVMEKAVRAKFEAHAELRAALCATGKAEIIDGSVLGTYWGAGAGGTGQNKLGKIMMKIRDELSDE</sequence>
<evidence type="ECO:0000259" key="3">
    <source>
        <dbReference type="Pfam" id="PF08719"/>
    </source>
</evidence>
<dbReference type="Proteomes" id="UP001595444">
    <property type="component" value="Unassembled WGS sequence"/>
</dbReference>
<dbReference type="CDD" id="cd15457">
    <property type="entry name" value="NADAR"/>
    <property type="match status" value="1"/>
</dbReference>
<dbReference type="EMBL" id="JBHRSL010000004">
    <property type="protein sequence ID" value="MFC3051605.1"/>
    <property type="molecule type" value="Genomic_DNA"/>
</dbReference>
<evidence type="ECO:0000256" key="2">
    <source>
        <dbReference type="ARBA" id="ARBA00000751"/>
    </source>
</evidence>
<proteinExistence type="predicted"/>
<name>A0ABV7D3U0_9PROT</name>
<dbReference type="RefSeq" id="WP_194215082.1">
    <property type="nucleotide sequence ID" value="NZ_CP061205.1"/>
</dbReference>